<evidence type="ECO:0000256" key="7">
    <source>
        <dbReference type="ARBA" id="ARBA00022993"/>
    </source>
</evidence>
<keyword evidence="2 8" id="KW-0963">Cytoplasm</keyword>
<evidence type="ECO:0000313" key="10">
    <source>
        <dbReference type="EMBL" id="NIH52842.1"/>
    </source>
</evidence>
<evidence type="ECO:0000256" key="1">
    <source>
        <dbReference type="ARBA" id="ARBA00009018"/>
    </source>
</evidence>
<keyword evidence="11" id="KW-1185">Reference proteome</keyword>
<dbReference type="PANTHER" id="PTHR10695:SF46">
    <property type="entry name" value="BIFUNCTIONAL COENZYME A SYNTHASE-RELATED"/>
    <property type="match status" value="1"/>
</dbReference>
<dbReference type="NCBIfam" id="TIGR00152">
    <property type="entry name" value="dephospho-CoA kinase"/>
    <property type="match status" value="1"/>
</dbReference>
<comment type="caution">
    <text evidence="10">The sequence shown here is derived from an EMBL/GenBank/DDBJ whole genome shotgun (WGS) entry which is preliminary data.</text>
</comment>
<dbReference type="AlphaFoldDB" id="A0A7X5QZP5"/>
<evidence type="ECO:0000313" key="11">
    <source>
        <dbReference type="Proteomes" id="UP000541033"/>
    </source>
</evidence>
<keyword evidence="4 8" id="KW-0547">Nucleotide-binding</keyword>
<proteinExistence type="inferred from homology"/>
<dbReference type="Gene3D" id="3.40.50.300">
    <property type="entry name" value="P-loop containing nucleotide triphosphate hydrolases"/>
    <property type="match status" value="1"/>
</dbReference>
<evidence type="ECO:0000256" key="5">
    <source>
        <dbReference type="ARBA" id="ARBA00022777"/>
    </source>
</evidence>
<dbReference type="EMBL" id="JAAMOX010000001">
    <property type="protein sequence ID" value="NIH52842.1"/>
    <property type="molecule type" value="Genomic_DNA"/>
</dbReference>
<keyword evidence="5 8" id="KW-0418">Kinase</keyword>
<comment type="catalytic activity">
    <reaction evidence="8">
        <text>3'-dephospho-CoA + ATP = ADP + CoA + H(+)</text>
        <dbReference type="Rhea" id="RHEA:18245"/>
        <dbReference type="ChEBI" id="CHEBI:15378"/>
        <dbReference type="ChEBI" id="CHEBI:30616"/>
        <dbReference type="ChEBI" id="CHEBI:57287"/>
        <dbReference type="ChEBI" id="CHEBI:57328"/>
        <dbReference type="ChEBI" id="CHEBI:456216"/>
        <dbReference type="EC" id="2.7.1.24"/>
    </reaction>
</comment>
<evidence type="ECO:0000256" key="6">
    <source>
        <dbReference type="ARBA" id="ARBA00022840"/>
    </source>
</evidence>
<keyword evidence="6 8" id="KW-0067">ATP-binding</keyword>
<dbReference type="InterPro" id="IPR027417">
    <property type="entry name" value="P-loop_NTPase"/>
</dbReference>
<dbReference type="PROSITE" id="PS51219">
    <property type="entry name" value="DPCK"/>
    <property type="match status" value="1"/>
</dbReference>
<evidence type="ECO:0000256" key="4">
    <source>
        <dbReference type="ARBA" id="ARBA00022741"/>
    </source>
</evidence>
<name>A0A7X5QZP5_9MICO</name>
<dbReference type="InterPro" id="IPR001977">
    <property type="entry name" value="Depp_CoAkinase"/>
</dbReference>
<dbReference type="CDD" id="cd02022">
    <property type="entry name" value="DPCK"/>
    <property type="match status" value="1"/>
</dbReference>
<dbReference type="GO" id="GO:0015937">
    <property type="term" value="P:coenzyme A biosynthetic process"/>
    <property type="evidence" value="ECO:0007669"/>
    <property type="project" value="UniProtKB-UniRule"/>
</dbReference>
<keyword evidence="3 8" id="KW-0808">Transferase</keyword>
<dbReference type="GO" id="GO:0005737">
    <property type="term" value="C:cytoplasm"/>
    <property type="evidence" value="ECO:0007669"/>
    <property type="project" value="UniProtKB-SubCell"/>
</dbReference>
<dbReference type="HAMAP" id="MF_00376">
    <property type="entry name" value="Dephospho_CoA_kinase"/>
    <property type="match status" value="1"/>
</dbReference>
<dbReference type="PANTHER" id="PTHR10695">
    <property type="entry name" value="DEPHOSPHO-COA KINASE-RELATED"/>
    <property type="match status" value="1"/>
</dbReference>
<evidence type="ECO:0000256" key="9">
    <source>
        <dbReference type="NCBIfam" id="TIGR00152"/>
    </source>
</evidence>
<dbReference type="RefSeq" id="WP_167147973.1">
    <property type="nucleotide sequence ID" value="NZ_JAAMOX010000001.1"/>
</dbReference>
<dbReference type="NCBIfam" id="NF002879">
    <property type="entry name" value="PRK03333.1"/>
    <property type="match status" value="1"/>
</dbReference>
<dbReference type="GO" id="GO:0005524">
    <property type="term" value="F:ATP binding"/>
    <property type="evidence" value="ECO:0007669"/>
    <property type="project" value="UniProtKB-UniRule"/>
</dbReference>
<accession>A0A7X5QZP5</accession>
<organism evidence="10 11">
    <name type="scientific">Lysinibacter cavernae</name>
    <dbReference type="NCBI Taxonomy" id="1640652"/>
    <lineage>
        <taxon>Bacteria</taxon>
        <taxon>Bacillati</taxon>
        <taxon>Actinomycetota</taxon>
        <taxon>Actinomycetes</taxon>
        <taxon>Micrococcales</taxon>
        <taxon>Microbacteriaceae</taxon>
        <taxon>Lysinibacter</taxon>
    </lineage>
</organism>
<protein>
    <recommendedName>
        <fullName evidence="8 9">Dephospho-CoA kinase</fullName>
        <ecNumber evidence="8 9">2.7.1.24</ecNumber>
    </recommendedName>
    <alternativeName>
        <fullName evidence="8">Dephosphocoenzyme A kinase</fullName>
    </alternativeName>
</protein>
<dbReference type="UniPathway" id="UPA00241">
    <property type="reaction ID" value="UER00356"/>
</dbReference>
<dbReference type="Proteomes" id="UP000541033">
    <property type="component" value="Unassembled WGS sequence"/>
</dbReference>
<dbReference type="SUPFAM" id="SSF52540">
    <property type="entry name" value="P-loop containing nucleoside triphosphate hydrolases"/>
    <property type="match status" value="1"/>
</dbReference>
<dbReference type="FunFam" id="3.40.50.300:FF:000991">
    <property type="entry name" value="Dephospho-CoA kinase"/>
    <property type="match status" value="1"/>
</dbReference>
<comment type="function">
    <text evidence="8">Catalyzes the phosphorylation of the 3'-hydroxyl group of dephosphocoenzyme A to form coenzyme A.</text>
</comment>
<evidence type="ECO:0000256" key="8">
    <source>
        <dbReference type="HAMAP-Rule" id="MF_00376"/>
    </source>
</evidence>
<comment type="similarity">
    <text evidence="1 8">Belongs to the CoaE family.</text>
</comment>
<dbReference type="GO" id="GO:0004140">
    <property type="term" value="F:dephospho-CoA kinase activity"/>
    <property type="evidence" value="ECO:0007669"/>
    <property type="project" value="UniProtKB-UniRule"/>
</dbReference>
<evidence type="ECO:0000256" key="2">
    <source>
        <dbReference type="ARBA" id="ARBA00022490"/>
    </source>
</evidence>
<evidence type="ECO:0000256" key="3">
    <source>
        <dbReference type="ARBA" id="ARBA00022679"/>
    </source>
</evidence>
<dbReference type="EC" id="2.7.1.24" evidence="8 9"/>
<comment type="pathway">
    <text evidence="8">Cofactor biosynthesis; coenzyme A biosynthesis; CoA from (R)-pantothenate: step 5/5.</text>
</comment>
<gene>
    <name evidence="8" type="primary">coaE</name>
    <name evidence="10" type="ORF">FHX76_000710</name>
</gene>
<sequence length="200" mass="21715">MYLIGLTGGIAAGKSTVSRRLAEHGAHHIDADQLAREAVASGSKGLTSVAQAFGQEVITPDGNLDRAALGAIVFHDPAKLEVLNGIVHPEVQRLTRERFASITEGEPDAVIVYDVPLLVEAKVNHPWDLIVTVEAPVETRVRRLIELRGMTEDEARGRISKQATSEQRQEVADVVIDSSGSVDETIAQTDALWQRVINRL</sequence>
<feature type="binding site" evidence="8">
    <location>
        <begin position="11"/>
        <end position="16"/>
    </location>
    <ligand>
        <name>ATP</name>
        <dbReference type="ChEBI" id="CHEBI:30616"/>
    </ligand>
</feature>
<dbReference type="Pfam" id="PF01121">
    <property type="entry name" value="CoaE"/>
    <property type="match status" value="1"/>
</dbReference>
<keyword evidence="7 8" id="KW-0173">Coenzyme A biosynthesis</keyword>
<reference evidence="10 11" key="1">
    <citation type="submission" date="2020-02" db="EMBL/GenBank/DDBJ databases">
        <title>Sequencing the genomes of 1000 actinobacteria strains.</title>
        <authorList>
            <person name="Klenk H.-P."/>
        </authorList>
    </citation>
    <scope>NUCLEOTIDE SEQUENCE [LARGE SCALE GENOMIC DNA]</scope>
    <source>
        <strain evidence="10 11">DSM 27960</strain>
    </source>
</reference>
<comment type="subcellular location">
    <subcellularLocation>
        <location evidence="8">Cytoplasm</location>
    </subcellularLocation>
</comment>